<proteinExistence type="predicted"/>
<name>A0AAW4TJ15_9BURK</name>
<evidence type="ECO:0000313" key="1">
    <source>
        <dbReference type="EMBL" id="MCA8382488.1"/>
    </source>
</evidence>
<dbReference type="Proteomes" id="UP001199070">
    <property type="component" value="Unassembled WGS sequence"/>
</dbReference>
<comment type="caution">
    <text evidence="1">The sequence shown here is derived from an EMBL/GenBank/DDBJ whole genome shotgun (WGS) entry which is preliminary data.</text>
</comment>
<accession>A0AAW4TJ15</accession>
<dbReference type="AlphaFoldDB" id="A0AAW4TJ15"/>
<evidence type="ECO:0000313" key="2">
    <source>
        <dbReference type="Proteomes" id="UP001199070"/>
    </source>
</evidence>
<dbReference type="RefSeq" id="WP_226135109.1">
    <property type="nucleotide sequence ID" value="NZ_JAIZTC010000008.1"/>
</dbReference>
<gene>
    <name evidence="1" type="ORF">LGN22_26635</name>
</gene>
<protein>
    <submittedName>
        <fullName evidence="1">Uncharacterized protein</fullName>
    </submittedName>
</protein>
<sequence length="47" mass="5318">MRLKTFQAREYCGECEKFAAVRIGFTALQPFQGTGPIWDQPVSARIV</sequence>
<reference evidence="1" key="1">
    <citation type="submission" date="2023-08" db="EMBL/GenBank/DDBJ databases">
        <title>A collection of bacterial strains from the Burkholderia cepacia Research Laboratory and Repository.</title>
        <authorList>
            <person name="Lipuma J."/>
            <person name="Spilker T."/>
        </authorList>
    </citation>
    <scope>NUCLEOTIDE SEQUENCE</scope>
    <source>
        <strain evidence="1">AU0862</strain>
    </source>
</reference>
<dbReference type="EMBL" id="JAIZTC010000008">
    <property type="protein sequence ID" value="MCA8382488.1"/>
    <property type="molecule type" value="Genomic_DNA"/>
</dbReference>
<organism evidence="1 2">
    <name type="scientific">Burkholderia cenocepacia</name>
    <dbReference type="NCBI Taxonomy" id="95486"/>
    <lineage>
        <taxon>Bacteria</taxon>
        <taxon>Pseudomonadati</taxon>
        <taxon>Pseudomonadota</taxon>
        <taxon>Betaproteobacteria</taxon>
        <taxon>Burkholderiales</taxon>
        <taxon>Burkholderiaceae</taxon>
        <taxon>Burkholderia</taxon>
        <taxon>Burkholderia cepacia complex</taxon>
    </lineage>
</organism>